<keyword evidence="3" id="KW-0540">Nuclease</keyword>
<dbReference type="GO" id="GO:0000400">
    <property type="term" value="F:four-way junction DNA binding"/>
    <property type="evidence" value="ECO:0007669"/>
    <property type="project" value="InterPro"/>
</dbReference>
<proteinExistence type="inferred from homology"/>
<dbReference type="Gene3D" id="3.30.420.10">
    <property type="entry name" value="Ribonuclease H-like superfamily/Ribonuclease H"/>
    <property type="match status" value="1"/>
</dbReference>
<dbReference type="GO" id="GO:0000287">
    <property type="term" value="F:magnesium ion binding"/>
    <property type="evidence" value="ECO:0007669"/>
    <property type="project" value="InterPro"/>
</dbReference>
<comment type="cofactor">
    <cofactor evidence="1">
        <name>Mg(2+)</name>
        <dbReference type="ChEBI" id="CHEBI:18420"/>
    </cofactor>
</comment>
<evidence type="ECO:0000256" key="6">
    <source>
        <dbReference type="ARBA" id="ARBA00022842"/>
    </source>
</evidence>
<keyword evidence="5" id="KW-0378">Hydrolase</keyword>
<feature type="region of interest" description="Disordered" evidence="9">
    <location>
        <begin position="170"/>
        <end position="189"/>
    </location>
</feature>
<accession>A0AAU7YNQ6</accession>
<dbReference type="GO" id="GO:0006281">
    <property type="term" value="P:DNA repair"/>
    <property type="evidence" value="ECO:0007669"/>
    <property type="project" value="UniProtKB-KW"/>
</dbReference>
<reference evidence="10" key="1">
    <citation type="submission" date="2024-06" db="EMBL/GenBank/DDBJ databases">
        <title>Evidence of context-dependent and transient costs of resisting viral infection in isolates of the marine microalga Micromonas sp. (class Mamiellophyceae).</title>
        <authorList>
            <person name="Bedi de Silva A."/>
            <person name="Schvarcz C.R."/>
            <person name="Steward G.R."/>
            <person name="Edwards K.F."/>
        </authorList>
    </citation>
    <scope>NUCLEOTIDE SEQUENCE</scope>
    <source>
        <strain evidence="10">McV-KB2</strain>
    </source>
</reference>
<protein>
    <recommendedName>
        <fullName evidence="11">Holliday junction resolvase</fullName>
    </recommendedName>
</protein>
<name>A0AAU7YNQ6_9PHYC</name>
<keyword evidence="8" id="KW-0234">DNA repair</keyword>
<dbReference type="InterPro" id="IPR012337">
    <property type="entry name" value="RNaseH-like_sf"/>
</dbReference>
<feature type="compositionally biased region" description="Basic residues" evidence="9">
    <location>
        <begin position="170"/>
        <end position="179"/>
    </location>
</feature>
<organism evidence="10">
    <name type="scientific">Micromonas commoda virus</name>
    <dbReference type="NCBI Taxonomy" id="3057169"/>
    <lineage>
        <taxon>Viruses</taxon>
        <taxon>Varidnaviria</taxon>
        <taxon>Bamfordvirae</taxon>
        <taxon>Nucleocytoviricota</taxon>
        <taxon>Megaviricetes</taxon>
        <taxon>Algavirales</taxon>
        <taxon>Phycodnaviridae</taxon>
    </lineage>
</organism>
<dbReference type="GO" id="GO:0006310">
    <property type="term" value="P:DNA recombination"/>
    <property type="evidence" value="ECO:0007669"/>
    <property type="project" value="UniProtKB-KW"/>
</dbReference>
<dbReference type="GO" id="GO:0004518">
    <property type="term" value="F:nuclease activity"/>
    <property type="evidence" value="ECO:0007669"/>
    <property type="project" value="UniProtKB-KW"/>
</dbReference>
<dbReference type="GO" id="GO:0016788">
    <property type="term" value="F:hydrolase activity, acting on ester bonds"/>
    <property type="evidence" value="ECO:0007669"/>
    <property type="project" value="InterPro"/>
</dbReference>
<evidence type="ECO:0000256" key="5">
    <source>
        <dbReference type="ARBA" id="ARBA00022801"/>
    </source>
</evidence>
<evidence type="ECO:0008006" key="11">
    <source>
        <dbReference type="Google" id="ProtNLM"/>
    </source>
</evidence>
<sequence length="236" mass="27541">MILSIDVGIRNLAMCQFDDTSNLVVQWDVSGIPPEHKDGVYVSLRNHLDERPWVLTCDTILIEKQPDRNKKMKMVEHFLHAYFVIKAPHADTIVYDARFKIPDVCGAGKAQYLKRKKVSIERCRKFLETGTVNTHWLPIFDKSKKKDDLADTVMQAISYTKRVEPLPKTKKAASKKVVPRKPNENQKRTKYSKSNLAWIYKNKPECECLENNKRFMKDLKRYYKSIEDLVSDTSFK</sequence>
<comment type="similarity">
    <text evidence="2">Belongs to the RuvC family. Poxviruses-type subfamily.</text>
</comment>
<evidence type="ECO:0000256" key="9">
    <source>
        <dbReference type="SAM" id="MobiDB-lite"/>
    </source>
</evidence>
<dbReference type="EMBL" id="PP911589">
    <property type="protein sequence ID" value="XCA47358.1"/>
    <property type="molecule type" value="Genomic_DNA"/>
</dbReference>
<dbReference type="InterPro" id="IPR006932">
    <property type="entry name" value="HJ-resolvase_A22"/>
</dbReference>
<evidence type="ECO:0000256" key="4">
    <source>
        <dbReference type="ARBA" id="ARBA00022763"/>
    </source>
</evidence>
<evidence type="ECO:0000313" key="10">
    <source>
        <dbReference type="EMBL" id="XCA47358.1"/>
    </source>
</evidence>
<dbReference type="Pfam" id="PF04848">
    <property type="entry name" value="Pox_A22"/>
    <property type="match status" value="1"/>
</dbReference>
<keyword evidence="4" id="KW-0227">DNA damage</keyword>
<evidence type="ECO:0000256" key="2">
    <source>
        <dbReference type="ARBA" id="ARBA00008810"/>
    </source>
</evidence>
<evidence type="ECO:0000256" key="7">
    <source>
        <dbReference type="ARBA" id="ARBA00023172"/>
    </source>
</evidence>
<evidence type="ECO:0000256" key="3">
    <source>
        <dbReference type="ARBA" id="ARBA00022722"/>
    </source>
</evidence>
<keyword evidence="6" id="KW-0460">Magnesium</keyword>
<dbReference type="SUPFAM" id="SSF53098">
    <property type="entry name" value="Ribonuclease H-like"/>
    <property type="match status" value="1"/>
</dbReference>
<keyword evidence="7" id="KW-0233">DNA recombination</keyword>
<evidence type="ECO:0000256" key="1">
    <source>
        <dbReference type="ARBA" id="ARBA00001946"/>
    </source>
</evidence>
<dbReference type="InterPro" id="IPR036397">
    <property type="entry name" value="RNaseH_sf"/>
</dbReference>
<evidence type="ECO:0000256" key="8">
    <source>
        <dbReference type="ARBA" id="ARBA00023204"/>
    </source>
</evidence>